<reference evidence="3 4" key="1">
    <citation type="submission" date="2019-01" db="EMBL/GenBank/DDBJ databases">
        <title>Nuclear Genome Assembly of the Microalgal Biofuel strain Nannochloropsis salina CCMP1776.</title>
        <authorList>
            <person name="Hovde B."/>
        </authorList>
    </citation>
    <scope>NUCLEOTIDE SEQUENCE [LARGE SCALE GENOMIC DNA]</scope>
    <source>
        <strain evidence="3 4">CCMP1776</strain>
    </source>
</reference>
<dbReference type="Proteomes" id="UP000355283">
    <property type="component" value="Unassembled WGS sequence"/>
</dbReference>
<protein>
    <submittedName>
        <fullName evidence="3">Uncharacterized protein</fullName>
    </submittedName>
</protein>
<feature type="transmembrane region" description="Helical" evidence="2">
    <location>
        <begin position="691"/>
        <end position="714"/>
    </location>
</feature>
<evidence type="ECO:0000313" key="3">
    <source>
        <dbReference type="EMBL" id="TFJ80220.1"/>
    </source>
</evidence>
<gene>
    <name evidence="3" type="ORF">NSK_008363</name>
</gene>
<dbReference type="EMBL" id="SDOX01000175">
    <property type="protein sequence ID" value="TFJ80220.1"/>
    <property type="molecule type" value="Genomic_DNA"/>
</dbReference>
<feature type="transmembrane region" description="Helical" evidence="2">
    <location>
        <begin position="940"/>
        <end position="966"/>
    </location>
</feature>
<feature type="transmembrane region" description="Helical" evidence="2">
    <location>
        <begin position="598"/>
        <end position="620"/>
    </location>
</feature>
<feature type="compositionally biased region" description="Polar residues" evidence="1">
    <location>
        <begin position="1694"/>
        <end position="1705"/>
    </location>
</feature>
<keyword evidence="4" id="KW-1185">Reference proteome</keyword>
<feature type="region of interest" description="Disordered" evidence="1">
    <location>
        <begin position="395"/>
        <end position="452"/>
    </location>
</feature>
<evidence type="ECO:0000256" key="1">
    <source>
        <dbReference type="SAM" id="MobiDB-lite"/>
    </source>
</evidence>
<feature type="region of interest" description="Disordered" evidence="1">
    <location>
        <begin position="1"/>
        <end position="131"/>
    </location>
</feature>
<sequence length="1743" mass="191250">MASPLGGGCRPFSGDGDADTDEIRMGSSTRPAAPSHQTQAPDHLKDEEDVGNNSTLKSMDIERQLQCGSLADPAPCNAGPKVRKSSGPILPAASHDALDYPEPGISTPPQLPPALKIQQSQMTTPSRHLKSNATVNFKLPEPSFISASEENDEDSVVPDGPPVIPRSISKRNLLMNDNTQALGLAPRLSQGAGLSVNHALSQSRTLRKLSGSASVGIHAMKQTSVRGSVSAIDLPSILPQHPQQLQNHVMTHAHLSGRPSIYYHHPLGRRALSIASRNYHRAPTACISEKSVPPVVENPQHPLFWWQAGRPSAASSAKHPAENRRPAGHALSKSFAGSQPDNASDGRILTTSIASTGHEQAQRSAWWKVGLGKRGVTGAFELPAIAAPEGIFEQETTAGPSGAGGTTDAENSGSHGGTKGGLSRRGQATGADGKTGTWREPRPRGGGSVGSVEAESVVPDEVVNNVGHAQRAMAAQAEFIRSFGMSSQLLGFLQINATVLSFDVRWPPALMHFVRILRVFILDFHIFRWKYSSLLVSVLFPCLCYYVSEIIWRNSATWRCRYIDAWPKNKAIARKICTYSVIFTGLVCISLVSADVMLAVDAFAVTWVVSVVSALAYLVFVGTGNMGRKLFIILEKEEDRMRFFLQVRYALRYAVLIALNLAYLPLLTKLFEIIYTAKHHHEEGRVISPVIWIVALVLAALYGVGFPVAIYRLLARRRSAYEWVPDPTNSIEGGTYQPKAEVVAALAGWKGVSGEKKGKMDVEDDDLLAYNYLELEQQVNNLKHYARSMPLITDGYKRKAVLRRVRISLRQKRIAARQSRHWTEAAYEMAHGHPIDDYWRSLRPRFSWWKLWAYFIQRGLLVALIVTQDGQGMARSLSTIVASVVLIGGTALTLLTCSPFIRRTENMLESFIDVCSTFNVSVALSLHQGWLVVSPTGVPWVLYLILAPNLVVILVAICILNPLALWRAFRFKYKQFQERSMEHRAREKELADRESRALFEAAFKGEVRRVHDLLEQGLADVRYEKPKDVKPVGFAGYSPTQIAVYMGRADVLELLLAHHTLFTEEELVKGAIDISRHSFLFRWVVVPIAMLGPSLRDFSASCTRFSLNQSKHVQERRPHFGRAVPRLSLSRTMLSFSGKGQLSVAPAEKDECCAQAMAPRLLITNAQPQANIGPISGKHPGTNKPQEVGSQPEPTQSADVSVGAYIDSHLGGGHGHIFHHENLGVAPGGERPGTRDRVWGRRKDSIAMDVADRALVRCKSERGNPTAWGPDEKKGRWTDQENYFSLVGLAFCSWSRDCLDLLLTYGSEAYDREPLYLNQGQEKRTRALSQADIQEQRSFVSEMHRELYKEASTSSIDVKLRQTAAAALHHPRDLQWILDPDRGNVIEERERADGAVRFLVKVCRKIKHDHKSTKDMKILAMKALVEEVHAKGLMRVATLRLDLSYMGIDDLFLEHILYSLWDVTATGMPTSLQLEGNALTDYGVRSLVSKMRENMFDASGSSLGDVSSDGDASEEGTQALEESGKGAPGAPSPMSMASSRHAARAGGGGAHASSIVSLNLTGNDVGTDGALFLADYIADYQASLRSVVIFKVECSMLSARSMAYDRVVDRSLSLESALVLAIIVDAYGGVRDGLMAPQDRTPEILSTSEAPSFPSVDLKAGPEGGSGWERVEGLGAPARLFSGCGGQRAAEQAASPSYQAQQRSNPPEHDEARIEMLSAVRQVLAMGEKEGWNKRLINHNRNK</sequence>
<keyword evidence="2" id="KW-0812">Transmembrane</keyword>
<organism evidence="3 4">
    <name type="scientific">Nannochloropsis salina CCMP1776</name>
    <dbReference type="NCBI Taxonomy" id="1027361"/>
    <lineage>
        <taxon>Eukaryota</taxon>
        <taxon>Sar</taxon>
        <taxon>Stramenopiles</taxon>
        <taxon>Ochrophyta</taxon>
        <taxon>Eustigmatophyceae</taxon>
        <taxon>Eustigmatales</taxon>
        <taxon>Monodopsidaceae</taxon>
        <taxon>Microchloropsis</taxon>
        <taxon>Microchloropsis salina</taxon>
    </lineage>
</organism>
<evidence type="ECO:0000256" key="2">
    <source>
        <dbReference type="SAM" id="Phobius"/>
    </source>
</evidence>
<feature type="region of interest" description="Disordered" evidence="1">
    <location>
        <begin position="1500"/>
        <end position="1545"/>
    </location>
</feature>
<dbReference type="OrthoDB" id="10291616at2759"/>
<feature type="compositionally biased region" description="Low complexity" evidence="1">
    <location>
        <begin position="1528"/>
        <end position="1540"/>
    </location>
</feature>
<feature type="region of interest" description="Disordered" evidence="1">
    <location>
        <begin position="1691"/>
        <end position="1711"/>
    </location>
</feature>
<keyword evidence="2" id="KW-1133">Transmembrane helix</keyword>
<dbReference type="Gene3D" id="1.25.40.20">
    <property type="entry name" value="Ankyrin repeat-containing domain"/>
    <property type="match status" value="1"/>
</dbReference>
<feature type="transmembrane region" description="Helical" evidence="2">
    <location>
        <begin position="851"/>
        <end position="868"/>
    </location>
</feature>
<comment type="caution">
    <text evidence="3">The sequence shown here is derived from an EMBL/GenBank/DDBJ whole genome shotgun (WGS) entry which is preliminary data.</text>
</comment>
<feature type="compositionally biased region" description="Polar residues" evidence="1">
    <location>
        <begin position="117"/>
        <end position="131"/>
    </location>
</feature>
<proteinExistence type="predicted"/>
<feature type="transmembrane region" description="Helical" evidence="2">
    <location>
        <begin position="650"/>
        <end position="671"/>
    </location>
</feature>
<feature type="transmembrane region" description="Helical" evidence="2">
    <location>
        <begin position="531"/>
        <end position="552"/>
    </location>
</feature>
<dbReference type="SUPFAM" id="SSF52047">
    <property type="entry name" value="RNI-like"/>
    <property type="match status" value="1"/>
</dbReference>
<feature type="compositionally biased region" description="Low complexity" evidence="1">
    <location>
        <begin position="1500"/>
        <end position="1510"/>
    </location>
</feature>
<feature type="region of interest" description="Disordered" evidence="1">
    <location>
        <begin position="1170"/>
        <end position="1197"/>
    </location>
</feature>
<feature type="compositionally biased region" description="Polar residues" evidence="1">
    <location>
        <begin position="26"/>
        <end position="40"/>
    </location>
</feature>
<feature type="region of interest" description="Disordered" evidence="1">
    <location>
        <begin position="310"/>
        <end position="346"/>
    </location>
</feature>
<name>A0A4D9CM85_9STRA</name>
<keyword evidence="2" id="KW-0472">Membrane</keyword>
<accession>A0A4D9CM85</accession>
<feature type="transmembrane region" description="Helical" evidence="2">
    <location>
        <begin position="572"/>
        <end position="592"/>
    </location>
</feature>
<feature type="compositionally biased region" description="Polar residues" evidence="1">
    <location>
        <begin position="1183"/>
        <end position="1197"/>
    </location>
</feature>
<dbReference type="InterPro" id="IPR036770">
    <property type="entry name" value="Ankyrin_rpt-contain_sf"/>
</dbReference>
<feature type="transmembrane region" description="Helical" evidence="2">
    <location>
        <begin position="880"/>
        <end position="901"/>
    </location>
</feature>
<evidence type="ECO:0000313" key="4">
    <source>
        <dbReference type="Proteomes" id="UP000355283"/>
    </source>
</evidence>